<feature type="domain" description="Transcription regulator PadR N-terminal" evidence="2">
    <location>
        <begin position="3"/>
        <end position="65"/>
    </location>
</feature>
<dbReference type="Pfam" id="PF03551">
    <property type="entry name" value="PadR"/>
    <property type="match status" value="1"/>
</dbReference>
<proteinExistence type="predicted"/>
<dbReference type="InterPro" id="IPR005149">
    <property type="entry name" value="Tscrpt_reg_PadR_N"/>
</dbReference>
<dbReference type="RefSeq" id="WP_204864668.1">
    <property type="nucleotide sequence ID" value="NZ_JACJKH010000033.1"/>
</dbReference>
<dbReference type="Proteomes" id="UP000775686">
    <property type="component" value="Unassembled WGS sequence"/>
</dbReference>
<gene>
    <name evidence="3" type="ORF">H6A32_14210</name>
</gene>
<evidence type="ECO:0000313" key="3">
    <source>
        <dbReference type="EMBL" id="MBM6745435.1"/>
    </source>
</evidence>
<feature type="compositionally biased region" description="Basic and acidic residues" evidence="1">
    <location>
        <begin position="67"/>
        <end position="86"/>
    </location>
</feature>
<dbReference type="InterPro" id="IPR036390">
    <property type="entry name" value="WH_DNA-bd_sf"/>
</dbReference>
<dbReference type="EMBL" id="JACJKH010000033">
    <property type="protein sequence ID" value="MBM6745435.1"/>
    <property type="molecule type" value="Genomic_DNA"/>
</dbReference>
<organism evidence="3 4">
    <name type="scientific">Drancourtella massiliensis</name>
    <dbReference type="NCBI Taxonomy" id="1632013"/>
    <lineage>
        <taxon>Bacteria</taxon>
        <taxon>Bacillati</taxon>
        <taxon>Bacillota</taxon>
        <taxon>Clostridia</taxon>
        <taxon>Eubacteriales</taxon>
        <taxon>Oscillospiraceae</taxon>
        <taxon>Drancourtella</taxon>
    </lineage>
</organism>
<name>A0ABS2EK92_9FIRM</name>
<dbReference type="Gene3D" id="1.10.10.10">
    <property type="entry name" value="Winged helix-like DNA-binding domain superfamily/Winged helix DNA-binding domain"/>
    <property type="match status" value="1"/>
</dbReference>
<reference evidence="3 4" key="1">
    <citation type="journal article" date="2021" name="Sci. Rep.">
        <title>The distribution of antibiotic resistance genes in chicken gut microbiota commensals.</title>
        <authorList>
            <person name="Juricova H."/>
            <person name="Matiasovicova J."/>
            <person name="Kubasova T."/>
            <person name="Cejkova D."/>
            <person name="Rychlik I."/>
        </authorList>
    </citation>
    <scope>NUCLEOTIDE SEQUENCE [LARGE SCALE GENOMIC DNA]</scope>
    <source>
        <strain evidence="3 4">An770</strain>
    </source>
</reference>
<evidence type="ECO:0000313" key="4">
    <source>
        <dbReference type="Proteomes" id="UP000775686"/>
    </source>
</evidence>
<dbReference type="SUPFAM" id="SSF46785">
    <property type="entry name" value="Winged helix' DNA-binding domain"/>
    <property type="match status" value="1"/>
</dbReference>
<keyword evidence="4" id="KW-1185">Reference proteome</keyword>
<sequence>MSGFEILMKLAGEDSRMQAEGVSEKELYPVLHRMTERSLLSCGRGEKNGKERMLYEITPAGRARRALGKDGGQKGEDLRGICHGEG</sequence>
<evidence type="ECO:0000256" key="1">
    <source>
        <dbReference type="SAM" id="MobiDB-lite"/>
    </source>
</evidence>
<evidence type="ECO:0000259" key="2">
    <source>
        <dbReference type="Pfam" id="PF03551"/>
    </source>
</evidence>
<feature type="region of interest" description="Disordered" evidence="1">
    <location>
        <begin position="64"/>
        <end position="86"/>
    </location>
</feature>
<comment type="caution">
    <text evidence="3">The sequence shown here is derived from an EMBL/GenBank/DDBJ whole genome shotgun (WGS) entry which is preliminary data.</text>
</comment>
<protein>
    <submittedName>
        <fullName evidence="3">Helix-turn-helix transcriptional regulator</fullName>
    </submittedName>
</protein>
<accession>A0ABS2EK92</accession>
<dbReference type="InterPro" id="IPR036388">
    <property type="entry name" value="WH-like_DNA-bd_sf"/>
</dbReference>